<feature type="transmembrane region" description="Helical" evidence="7">
    <location>
        <begin position="283"/>
        <end position="302"/>
    </location>
</feature>
<accession>A0A6L8V4G9</accession>
<feature type="transmembrane region" description="Helical" evidence="7">
    <location>
        <begin position="253"/>
        <end position="271"/>
    </location>
</feature>
<dbReference type="GO" id="GO:0016413">
    <property type="term" value="F:O-acetyltransferase activity"/>
    <property type="evidence" value="ECO:0007669"/>
    <property type="project" value="TreeGrafter"/>
</dbReference>
<feature type="transmembrane region" description="Helical" evidence="7">
    <location>
        <begin position="186"/>
        <end position="208"/>
    </location>
</feature>
<name>A0A6L8V4G9_9BACL</name>
<evidence type="ECO:0000256" key="2">
    <source>
        <dbReference type="ARBA" id="ARBA00007400"/>
    </source>
</evidence>
<evidence type="ECO:0000256" key="3">
    <source>
        <dbReference type="ARBA" id="ARBA00022475"/>
    </source>
</evidence>
<comment type="caution">
    <text evidence="9">The sequence shown here is derived from an EMBL/GenBank/DDBJ whole genome shotgun (WGS) entry which is preliminary data.</text>
</comment>
<dbReference type="GO" id="GO:0005886">
    <property type="term" value="C:plasma membrane"/>
    <property type="evidence" value="ECO:0007669"/>
    <property type="project" value="UniProtKB-SubCell"/>
</dbReference>
<keyword evidence="10" id="KW-1185">Reference proteome</keyword>
<dbReference type="EMBL" id="WTUZ01000022">
    <property type="protein sequence ID" value="MZQ85114.1"/>
    <property type="molecule type" value="Genomic_DNA"/>
</dbReference>
<feature type="transmembrane region" description="Helical" evidence="7">
    <location>
        <begin position="130"/>
        <end position="149"/>
    </location>
</feature>
<feature type="transmembrane region" description="Helical" evidence="7">
    <location>
        <begin position="220"/>
        <end position="241"/>
    </location>
</feature>
<evidence type="ECO:0000313" key="9">
    <source>
        <dbReference type="EMBL" id="MZQ85114.1"/>
    </source>
</evidence>
<dbReference type="GO" id="GO:0009246">
    <property type="term" value="P:enterobacterial common antigen biosynthetic process"/>
    <property type="evidence" value="ECO:0007669"/>
    <property type="project" value="TreeGrafter"/>
</dbReference>
<evidence type="ECO:0000256" key="7">
    <source>
        <dbReference type="SAM" id="Phobius"/>
    </source>
</evidence>
<proteinExistence type="inferred from homology"/>
<evidence type="ECO:0000313" key="10">
    <source>
        <dbReference type="Proteomes" id="UP000481087"/>
    </source>
</evidence>
<keyword evidence="6 7" id="KW-0472">Membrane</keyword>
<gene>
    <name evidence="9" type="ORF">GQF01_23655</name>
</gene>
<dbReference type="AlphaFoldDB" id="A0A6L8V4G9"/>
<feature type="transmembrane region" description="Helical" evidence="7">
    <location>
        <begin position="12"/>
        <end position="35"/>
    </location>
</feature>
<dbReference type="RefSeq" id="WP_161409153.1">
    <property type="nucleotide sequence ID" value="NZ_WTUZ01000022.1"/>
</dbReference>
<comment type="similarity">
    <text evidence="2">Belongs to the acyltransferase 3 family.</text>
</comment>
<keyword evidence="9" id="KW-0808">Transferase</keyword>
<evidence type="ECO:0000256" key="6">
    <source>
        <dbReference type="ARBA" id="ARBA00023136"/>
    </source>
</evidence>
<keyword evidence="4 7" id="KW-0812">Transmembrane</keyword>
<keyword evidence="3" id="KW-1003">Cell membrane</keyword>
<evidence type="ECO:0000256" key="4">
    <source>
        <dbReference type="ARBA" id="ARBA00022692"/>
    </source>
</evidence>
<organism evidence="9 10">
    <name type="scientific">Paenibacillus silvestris</name>
    <dbReference type="NCBI Taxonomy" id="2606219"/>
    <lineage>
        <taxon>Bacteria</taxon>
        <taxon>Bacillati</taxon>
        <taxon>Bacillota</taxon>
        <taxon>Bacilli</taxon>
        <taxon>Bacillales</taxon>
        <taxon>Paenibacillaceae</taxon>
        <taxon>Paenibacillus</taxon>
    </lineage>
</organism>
<keyword evidence="5 7" id="KW-1133">Transmembrane helix</keyword>
<protein>
    <submittedName>
        <fullName evidence="9">Acyltransferase family protein</fullName>
    </submittedName>
</protein>
<reference evidence="9 10" key="1">
    <citation type="submission" date="2019-12" db="EMBL/GenBank/DDBJ databases">
        <title>Paenibacillus sp. nov. sp. isolated from soil.</title>
        <authorList>
            <person name="Kim J."/>
            <person name="Jeong S.E."/>
            <person name="Jung H.S."/>
            <person name="Jeon C.O."/>
        </authorList>
    </citation>
    <scope>NUCLEOTIDE SEQUENCE [LARGE SCALE GENOMIC DNA]</scope>
    <source>
        <strain evidence="9 10">5J-6</strain>
    </source>
</reference>
<feature type="domain" description="Acyltransferase 3" evidence="8">
    <location>
        <begin position="8"/>
        <end position="338"/>
    </location>
</feature>
<sequence>MSSRPKLPEIDLIRAIAIIAVVLIHGTSSATLLPIGSGSQAIFFILNKASLFTVPLFIWISGVVLFYTYYDRWETGMSRVFWTKRLRRILVPYVLWSLFYYLFNQIMFHGNIRFDVIYFIKLLISGNASYHLYYMVIIVQFYLLFPLLISVVRRSSWVRRGLIPLGIVIQAAAYAFHHGVHPLPEYASLFVSYTALFAFGAFMGIHYSAIAAWSERYKHFIGSIMCLAGATFVGMLLLHQYGLASIGNIGFELALLVYCMAVPLWAVHWSLKRLANSPRLSTALTSLGAASFGIYLVHPALLTLWGRLTPIQDQRWLYDLHTAASILIGLLGSWLLMRLYAAVKKGSA</sequence>
<feature type="transmembrane region" description="Helical" evidence="7">
    <location>
        <begin position="90"/>
        <end position="110"/>
    </location>
</feature>
<dbReference type="Pfam" id="PF01757">
    <property type="entry name" value="Acyl_transf_3"/>
    <property type="match status" value="1"/>
</dbReference>
<dbReference type="InterPro" id="IPR002656">
    <property type="entry name" value="Acyl_transf_3_dom"/>
</dbReference>
<feature type="transmembrane region" description="Helical" evidence="7">
    <location>
        <begin position="161"/>
        <end position="180"/>
    </location>
</feature>
<comment type="subcellular location">
    <subcellularLocation>
        <location evidence="1">Cell membrane</location>
        <topology evidence="1">Multi-pass membrane protein</topology>
    </subcellularLocation>
</comment>
<dbReference type="Proteomes" id="UP000481087">
    <property type="component" value="Unassembled WGS sequence"/>
</dbReference>
<feature type="transmembrane region" description="Helical" evidence="7">
    <location>
        <begin position="41"/>
        <end position="69"/>
    </location>
</feature>
<evidence type="ECO:0000256" key="5">
    <source>
        <dbReference type="ARBA" id="ARBA00022989"/>
    </source>
</evidence>
<keyword evidence="9" id="KW-0012">Acyltransferase</keyword>
<evidence type="ECO:0000259" key="8">
    <source>
        <dbReference type="Pfam" id="PF01757"/>
    </source>
</evidence>
<dbReference type="PANTHER" id="PTHR40074">
    <property type="entry name" value="O-ACETYLTRANSFERASE WECH"/>
    <property type="match status" value="1"/>
</dbReference>
<dbReference type="PANTHER" id="PTHR40074:SF2">
    <property type="entry name" value="O-ACETYLTRANSFERASE WECH"/>
    <property type="match status" value="1"/>
</dbReference>
<feature type="transmembrane region" description="Helical" evidence="7">
    <location>
        <begin position="322"/>
        <end position="341"/>
    </location>
</feature>
<evidence type="ECO:0000256" key="1">
    <source>
        <dbReference type="ARBA" id="ARBA00004651"/>
    </source>
</evidence>